<reference evidence="1" key="1">
    <citation type="journal article" date="2021" name="Sci. Adv.">
        <title>The American lobster genome reveals insights on longevity, neural, and immune adaptations.</title>
        <authorList>
            <person name="Polinski J.M."/>
            <person name="Zimin A.V."/>
            <person name="Clark K.F."/>
            <person name="Kohn A.B."/>
            <person name="Sadowski N."/>
            <person name="Timp W."/>
            <person name="Ptitsyn A."/>
            <person name="Khanna P."/>
            <person name="Romanova D.Y."/>
            <person name="Williams P."/>
            <person name="Greenwood S.J."/>
            <person name="Moroz L.L."/>
            <person name="Walt D.R."/>
            <person name="Bodnar A.G."/>
        </authorList>
    </citation>
    <scope>NUCLEOTIDE SEQUENCE</scope>
    <source>
        <strain evidence="1">GMGI-L3</strain>
    </source>
</reference>
<keyword evidence="2" id="KW-1185">Reference proteome</keyword>
<name>A0A8J5JL37_HOMAM</name>
<evidence type="ECO:0000313" key="2">
    <source>
        <dbReference type="Proteomes" id="UP000747542"/>
    </source>
</evidence>
<gene>
    <name evidence="1" type="ORF">Hamer_G008843</name>
</gene>
<feature type="non-terminal residue" evidence="1">
    <location>
        <position position="49"/>
    </location>
</feature>
<sequence>MHLVDLENNRITSIRSRSIKISAEQLLLNNNHLQRVEARAFHGSQIGRL</sequence>
<dbReference type="EMBL" id="JAHLQT010035566">
    <property type="protein sequence ID" value="KAG7158208.1"/>
    <property type="molecule type" value="Genomic_DNA"/>
</dbReference>
<evidence type="ECO:0000313" key="1">
    <source>
        <dbReference type="EMBL" id="KAG7158208.1"/>
    </source>
</evidence>
<accession>A0A8J5JL37</accession>
<dbReference type="AlphaFoldDB" id="A0A8J5JL37"/>
<comment type="caution">
    <text evidence="1">The sequence shown here is derived from an EMBL/GenBank/DDBJ whole genome shotgun (WGS) entry which is preliminary data.</text>
</comment>
<protein>
    <submittedName>
        <fullName evidence="1">Uncharacterized protein</fullName>
    </submittedName>
</protein>
<proteinExistence type="predicted"/>
<organism evidence="1 2">
    <name type="scientific">Homarus americanus</name>
    <name type="common">American lobster</name>
    <dbReference type="NCBI Taxonomy" id="6706"/>
    <lineage>
        <taxon>Eukaryota</taxon>
        <taxon>Metazoa</taxon>
        <taxon>Ecdysozoa</taxon>
        <taxon>Arthropoda</taxon>
        <taxon>Crustacea</taxon>
        <taxon>Multicrustacea</taxon>
        <taxon>Malacostraca</taxon>
        <taxon>Eumalacostraca</taxon>
        <taxon>Eucarida</taxon>
        <taxon>Decapoda</taxon>
        <taxon>Pleocyemata</taxon>
        <taxon>Astacidea</taxon>
        <taxon>Nephropoidea</taxon>
        <taxon>Nephropidae</taxon>
        <taxon>Homarus</taxon>
    </lineage>
</organism>
<dbReference type="Proteomes" id="UP000747542">
    <property type="component" value="Unassembled WGS sequence"/>
</dbReference>